<keyword evidence="2 4" id="KW-0378">Hydrolase</keyword>
<dbReference type="EMBL" id="CP094326">
    <property type="protein sequence ID" value="UNY98546.1"/>
    <property type="molecule type" value="Genomic_DNA"/>
</dbReference>
<dbReference type="InterPro" id="IPR050266">
    <property type="entry name" value="AB_hydrolase_sf"/>
</dbReference>
<dbReference type="InterPro" id="IPR029058">
    <property type="entry name" value="AB_hydrolase_fold"/>
</dbReference>
<evidence type="ECO:0000313" key="4">
    <source>
        <dbReference type="EMBL" id="UNY98546.1"/>
    </source>
</evidence>
<dbReference type="PROSITE" id="PS51257">
    <property type="entry name" value="PROKAR_LIPOPROTEIN"/>
    <property type="match status" value="1"/>
</dbReference>
<dbReference type="InterPro" id="IPR002410">
    <property type="entry name" value="Peptidase_S33"/>
</dbReference>
<dbReference type="RefSeq" id="WP_242936952.1">
    <property type="nucleotide sequence ID" value="NZ_CP094326.1"/>
</dbReference>
<dbReference type="InterPro" id="IPR000073">
    <property type="entry name" value="AB_hydrolase_1"/>
</dbReference>
<dbReference type="Gene3D" id="3.40.50.1820">
    <property type="entry name" value="alpha/beta hydrolase"/>
    <property type="match status" value="1"/>
</dbReference>
<proteinExistence type="inferred from homology"/>
<evidence type="ECO:0000256" key="1">
    <source>
        <dbReference type="ARBA" id="ARBA00010088"/>
    </source>
</evidence>
<organism evidence="4 5">
    <name type="scientific">Zhouia spongiae</name>
    <dbReference type="NCBI Taxonomy" id="2202721"/>
    <lineage>
        <taxon>Bacteria</taxon>
        <taxon>Pseudomonadati</taxon>
        <taxon>Bacteroidota</taxon>
        <taxon>Flavobacteriia</taxon>
        <taxon>Flavobacteriales</taxon>
        <taxon>Flavobacteriaceae</taxon>
        <taxon>Zhouia</taxon>
    </lineage>
</organism>
<comment type="similarity">
    <text evidence="1">Belongs to the peptidase S33 family.</text>
</comment>
<name>A0ABY3YLM4_9FLAO</name>
<dbReference type="Pfam" id="PF00561">
    <property type="entry name" value="Abhydrolase_1"/>
    <property type="match status" value="1"/>
</dbReference>
<reference evidence="4 5" key="1">
    <citation type="journal article" date="2018" name="Int. J. Syst. Evol. Microbiol.">
        <title>Zhouia spongiae sp. nov., isolated from a marine sponge.</title>
        <authorList>
            <person name="Zhuang L."/>
            <person name="Lin B."/>
            <person name="Qin F."/>
            <person name="Luo L."/>
        </authorList>
    </citation>
    <scope>NUCLEOTIDE SEQUENCE [LARGE SCALE GENOMIC DNA]</scope>
    <source>
        <strain evidence="4 5">HN-Y44</strain>
    </source>
</reference>
<dbReference type="PANTHER" id="PTHR43798">
    <property type="entry name" value="MONOACYLGLYCEROL LIPASE"/>
    <property type="match status" value="1"/>
</dbReference>
<keyword evidence="5" id="KW-1185">Reference proteome</keyword>
<evidence type="ECO:0000259" key="3">
    <source>
        <dbReference type="Pfam" id="PF00561"/>
    </source>
</evidence>
<dbReference type="Proteomes" id="UP000829476">
    <property type="component" value="Chromosome"/>
</dbReference>
<accession>A0ABY3YLM4</accession>
<evidence type="ECO:0000256" key="2">
    <source>
        <dbReference type="ARBA" id="ARBA00022801"/>
    </source>
</evidence>
<dbReference type="PRINTS" id="PR00793">
    <property type="entry name" value="PROAMNOPTASE"/>
</dbReference>
<dbReference type="GO" id="GO:0016787">
    <property type="term" value="F:hydrolase activity"/>
    <property type="evidence" value="ECO:0007669"/>
    <property type="project" value="UniProtKB-KW"/>
</dbReference>
<protein>
    <submittedName>
        <fullName evidence="4">Alpha/beta hydrolase</fullName>
    </submittedName>
</protein>
<dbReference type="PANTHER" id="PTHR43798:SF33">
    <property type="entry name" value="HYDROLASE, PUTATIVE (AFU_ORTHOLOGUE AFUA_2G14860)-RELATED"/>
    <property type="match status" value="1"/>
</dbReference>
<evidence type="ECO:0000313" key="5">
    <source>
        <dbReference type="Proteomes" id="UP000829476"/>
    </source>
</evidence>
<feature type="domain" description="AB hydrolase-1" evidence="3">
    <location>
        <begin position="64"/>
        <end position="312"/>
    </location>
</feature>
<sequence length="329" mass="37328">MYKKKHLLTVISTVFLFASCEKELFIDEPGNLVPKTVMEDANLPSITVNGTVLHSETYGNPGHPMVLFLHGGPGADYRNALRVKQLADDGYFVVFYDQRGSGLSQRHHKNTYSIRLMIDDVHAVIEHYRTSPNQKVFLFGHSWGAMLAAGYINLHPDRIDGAILAEAGGLNKKLWEEYSENSRRVKLFSEATNDILYYDQFLTGKENEHEILDYKLGIASSFTYAKGNDEGIEGPSPFWRNGAVLLNALSEIAEEDGFDFTTHLDYYTTNVLLLYGENNKSHGLKFSQKEAAYFPNHQIVQIDDTGHELIYFKWELVYPVVLNYLTSLN</sequence>
<dbReference type="SUPFAM" id="SSF53474">
    <property type="entry name" value="alpha/beta-Hydrolases"/>
    <property type="match status" value="1"/>
</dbReference>
<gene>
    <name evidence="4" type="ORF">MQE36_15880</name>
</gene>